<dbReference type="EMBL" id="JACGWJ010000028">
    <property type="protein sequence ID" value="KAL0305474.1"/>
    <property type="molecule type" value="Genomic_DNA"/>
</dbReference>
<feature type="compositionally biased region" description="Gly residues" evidence="1">
    <location>
        <begin position="23"/>
        <end position="35"/>
    </location>
</feature>
<protein>
    <submittedName>
        <fullName evidence="2">Uncharacterized protein</fullName>
    </submittedName>
</protein>
<gene>
    <name evidence="2" type="ORF">Sradi_5964700</name>
</gene>
<organism evidence="2">
    <name type="scientific">Sesamum radiatum</name>
    <name type="common">Black benniseed</name>
    <dbReference type="NCBI Taxonomy" id="300843"/>
    <lineage>
        <taxon>Eukaryota</taxon>
        <taxon>Viridiplantae</taxon>
        <taxon>Streptophyta</taxon>
        <taxon>Embryophyta</taxon>
        <taxon>Tracheophyta</taxon>
        <taxon>Spermatophyta</taxon>
        <taxon>Magnoliopsida</taxon>
        <taxon>eudicotyledons</taxon>
        <taxon>Gunneridae</taxon>
        <taxon>Pentapetalae</taxon>
        <taxon>asterids</taxon>
        <taxon>lamiids</taxon>
        <taxon>Lamiales</taxon>
        <taxon>Pedaliaceae</taxon>
        <taxon>Sesamum</taxon>
    </lineage>
</organism>
<feature type="compositionally biased region" description="Low complexity" evidence="1">
    <location>
        <begin position="111"/>
        <end position="131"/>
    </location>
</feature>
<reference evidence="2" key="1">
    <citation type="submission" date="2020-06" db="EMBL/GenBank/DDBJ databases">
        <authorList>
            <person name="Li T."/>
            <person name="Hu X."/>
            <person name="Zhang T."/>
            <person name="Song X."/>
            <person name="Zhang H."/>
            <person name="Dai N."/>
            <person name="Sheng W."/>
            <person name="Hou X."/>
            <person name="Wei L."/>
        </authorList>
    </citation>
    <scope>NUCLEOTIDE SEQUENCE</scope>
    <source>
        <strain evidence="2">G02</strain>
        <tissue evidence="2">Leaf</tissue>
    </source>
</reference>
<feature type="compositionally biased region" description="Gly residues" evidence="1">
    <location>
        <begin position="42"/>
        <end position="54"/>
    </location>
</feature>
<evidence type="ECO:0000256" key="1">
    <source>
        <dbReference type="SAM" id="MobiDB-lite"/>
    </source>
</evidence>
<reference evidence="2" key="2">
    <citation type="journal article" date="2024" name="Plant">
        <title>Genomic evolution and insights into agronomic trait innovations of Sesamum species.</title>
        <authorList>
            <person name="Miao H."/>
            <person name="Wang L."/>
            <person name="Qu L."/>
            <person name="Liu H."/>
            <person name="Sun Y."/>
            <person name="Le M."/>
            <person name="Wang Q."/>
            <person name="Wei S."/>
            <person name="Zheng Y."/>
            <person name="Lin W."/>
            <person name="Duan Y."/>
            <person name="Cao H."/>
            <person name="Xiong S."/>
            <person name="Wang X."/>
            <person name="Wei L."/>
            <person name="Li C."/>
            <person name="Ma Q."/>
            <person name="Ju M."/>
            <person name="Zhao R."/>
            <person name="Li G."/>
            <person name="Mu C."/>
            <person name="Tian Q."/>
            <person name="Mei H."/>
            <person name="Zhang T."/>
            <person name="Gao T."/>
            <person name="Zhang H."/>
        </authorList>
    </citation>
    <scope>NUCLEOTIDE SEQUENCE</scope>
    <source>
        <strain evidence="2">G02</strain>
    </source>
</reference>
<name>A0AAW2KEV6_SESRA</name>
<dbReference type="AlphaFoldDB" id="A0AAW2KEV6"/>
<sequence length="366" mass="38688">MDDQYPDEEEEGENKRGPTNSGVRGGGVDLGGGVGRVRSAEQGGGVAAEGGGQLYCGTPPMNNPFPDTPKQLSDEKRSSTGGSDHLGFDSAEVDMDGGGADPNYSHQQVTKSSACSSTSETSKGSGLSLSRSESRIKARERAKERAVVLYSYGLLYFWASRAIGSSSRSNAIGKPICTGASPLFSVTGEHQPELQHFSLSQTTLSQLSMLLPEGTEAATITIIMGTLQSNSSSPSLLPHLQRFPDGSPPSFFIGTAASVENHHQFLSGYDARLQLCYGDAHANNAAGIPARKEKEKTEFIQRASSFETTSSFLALPLGANHILSTLSTVLSFMILAWMPANRDQLVVSLFGSLVSNMSMAEPGVAL</sequence>
<proteinExistence type="predicted"/>
<evidence type="ECO:0000313" key="2">
    <source>
        <dbReference type="EMBL" id="KAL0305474.1"/>
    </source>
</evidence>
<comment type="caution">
    <text evidence="2">The sequence shown here is derived from an EMBL/GenBank/DDBJ whole genome shotgun (WGS) entry which is preliminary data.</text>
</comment>
<accession>A0AAW2KEV6</accession>
<feature type="region of interest" description="Disordered" evidence="1">
    <location>
        <begin position="1"/>
        <end position="136"/>
    </location>
</feature>
<feature type="compositionally biased region" description="Acidic residues" evidence="1">
    <location>
        <begin position="1"/>
        <end position="12"/>
    </location>
</feature>